<dbReference type="SUPFAM" id="SSF57424">
    <property type="entry name" value="LDL receptor-like module"/>
    <property type="match status" value="2"/>
</dbReference>
<dbReference type="AlphaFoldDB" id="A0A834MKG3"/>
<comment type="subcellular location">
    <subcellularLocation>
        <location evidence="1">Membrane</location>
        <topology evidence="1">Single-pass membrane protein</topology>
    </subcellularLocation>
</comment>
<comment type="caution">
    <text evidence="7">Lacks conserved residue(s) required for the propagation of feature annotation.</text>
</comment>
<keyword evidence="10" id="KW-1185">Reference proteome</keyword>
<dbReference type="Proteomes" id="UP000625711">
    <property type="component" value="Unassembled WGS sequence"/>
</dbReference>
<gene>
    <name evidence="9" type="ORF">GWI33_001673</name>
</gene>
<evidence type="ECO:0000256" key="5">
    <source>
        <dbReference type="ARBA" id="ARBA00023136"/>
    </source>
</evidence>
<dbReference type="CDD" id="cd00112">
    <property type="entry name" value="LDLa"/>
    <property type="match status" value="1"/>
</dbReference>
<sequence length="374" mass="42422">MCNQNKSHIKTIAIPSNKLTIDLTIESGSGLMLTYTSYMLNVTYEEMKCSKYRLEQRKGQEACINGMLVDDITCNMGTAPCGNMCYDLEEERCNGVLDCPNGEDELGCDYKKCPNNISCFNQTKCISVHQVCDGKADCDNDFDESHCYSFSCSNENCYLKEHSNMEDGGNSIYVTVVIVVILLIIFLSLIFRCLISRNSVRDTLVNHLDIPLPPFTGPEDNAYPFEDLTYSDDDFQPGGEVFETISHNVDKIKEKRKHLTESERTEVIHVKPLGIRPTHEKHLNDGMRMVLSEELAALATLKITRDRCRGLRKAKSEEKPFTKLLFIDNKDEESSDEYEDKAEGCSTWSNIKLKKKSKSDGDQYLKRKLADTIV</sequence>
<dbReference type="GO" id="GO:0016192">
    <property type="term" value="P:vesicle-mediated transport"/>
    <property type="evidence" value="ECO:0007669"/>
    <property type="project" value="UniProtKB-ARBA"/>
</dbReference>
<feature type="disulfide bond" evidence="7">
    <location>
        <begin position="113"/>
        <end position="125"/>
    </location>
</feature>
<protein>
    <submittedName>
        <fullName evidence="9">Uncharacterized protein</fullName>
    </submittedName>
</protein>
<organism evidence="9 10">
    <name type="scientific">Rhynchophorus ferrugineus</name>
    <name type="common">Red palm weevil</name>
    <name type="synonym">Curculio ferrugineus</name>
    <dbReference type="NCBI Taxonomy" id="354439"/>
    <lineage>
        <taxon>Eukaryota</taxon>
        <taxon>Metazoa</taxon>
        <taxon>Ecdysozoa</taxon>
        <taxon>Arthropoda</taxon>
        <taxon>Hexapoda</taxon>
        <taxon>Insecta</taxon>
        <taxon>Pterygota</taxon>
        <taxon>Neoptera</taxon>
        <taxon>Endopterygota</taxon>
        <taxon>Coleoptera</taxon>
        <taxon>Polyphaga</taxon>
        <taxon>Cucujiformia</taxon>
        <taxon>Curculionidae</taxon>
        <taxon>Dryophthorinae</taxon>
        <taxon>Rhynchophorus</taxon>
    </lineage>
</organism>
<reference evidence="9" key="1">
    <citation type="submission" date="2020-08" db="EMBL/GenBank/DDBJ databases">
        <title>Genome sequencing and assembly of the red palm weevil Rhynchophorus ferrugineus.</title>
        <authorList>
            <person name="Dias G.B."/>
            <person name="Bergman C.M."/>
            <person name="Manee M."/>
        </authorList>
    </citation>
    <scope>NUCLEOTIDE SEQUENCE</scope>
    <source>
        <strain evidence="9">AA-2017</strain>
        <tissue evidence="9">Whole larva</tissue>
    </source>
</reference>
<keyword evidence="4 8" id="KW-1133">Transmembrane helix</keyword>
<dbReference type="Gene3D" id="4.10.400.10">
    <property type="entry name" value="Low-density Lipoprotein Receptor"/>
    <property type="match status" value="2"/>
</dbReference>
<dbReference type="SMART" id="SM00192">
    <property type="entry name" value="LDLa"/>
    <property type="match status" value="2"/>
</dbReference>
<feature type="transmembrane region" description="Helical" evidence="8">
    <location>
        <begin position="172"/>
        <end position="191"/>
    </location>
</feature>
<evidence type="ECO:0000256" key="3">
    <source>
        <dbReference type="ARBA" id="ARBA00022737"/>
    </source>
</evidence>
<evidence type="ECO:0000313" key="9">
    <source>
        <dbReference type="EMBL" id="KAF7287308.1"/>
    </source>
</evidence>
<name>A0A834MKG3_RHYFE</name>
<dbReference type="OrthoDB" id="9988974at2759"/>
<feature type="disulfide bond" evidence="7">
    <location>
        <begin position="132"/>
        <end position="147"/>
    </location>
</feature>
<feature type="disulfide bond" evidence="7">
    <location>
        <begin position="81"/>
        <end position="99"/>
    </location>
</feature>
<evidence type="ECO:0000256" key="7">
    <source>
        <dbReference type="PROSITE-ProRule" id="PRU00124"/>
    </source>
</evidence>
<feature type="disulfide bond" evidence="7">
    <location>
        <begin position="93"/>
        <end position="108"/>
    </location>
</feature>
<dbReference type="PANTHER" id="PTHR24270">
    <property type="entry name" value="LOW-DENSITY LIPOPROTEIN RECEPTOR-RELATED"/>
    <property type="match status" value="1"/>
</dbReference>
<dbReference type="InterPro" id="IPR050685">
    <property type="entry name" value="LDLR"/>
</dbReference>
<keyword evidence="2 8" id="KW-0812">Transmembrane</keyword>
<dbReference type="InterPro" id="IPR036055">
    <property type="entry name" value="LDL_receptor-like_sf"/>
</dbReference>
<comment type="caution">
    <text evidence="9">The sequence shown here is derived from an EMBL/GenBank/DDBJ whole genome shotgun (WGS) entry which is preliminary data.</text>
</comment>
<evidence type="ECO:0000256" key="8">
    <source>
        <dbReference type="SAM" id="Phobius"/>
    </source>
</evidence>
<accession>A0A834MKG3</accession>
<dbReference type="InterPro" id="IPR002172">
    <property type="entry name" value="LDrepeatLR_classA_rpt"/>
</dbReference>
<keyword evidence="5 8" id="KW-0472">Membrane</keyword>
<evidence type="ECO:0000256" key="6">
    <source>
        <dbReference type="ARBA" id="ARBA00023157"/>
    </source>
</evidence>
<evidence type="ECO:0000256" key="1">
    <source>
        <dbReference type="ARBA" id="ARBA00004167"/>
    </source>
</evidence>
<keyword evidence="6 7" id="KW-1015">Disulfide bond</keyword>
<evidence type="ECO:0000256" key="2">
    <source>
        <dbReference type="ARBA" id="ARBA00022692"/>
    </source>
</evidence>
<dbReference type="GO" id="GO:0005886">
    <property type="term" value="C:plasma membrane"/>
    <property type="evidence" value="ECO:0007669"/>
    <property type="project" value="TreeGrafter"/>
</dbReference>
<proteinExistence type="predicted"/>
<evidence type="ECO:0000313" key="10">
    <source>
        <dbReference type="Proteomes" id="UP000625711"/>
    </source>
</evidence>
<dbReference type="PROSITE" id="PS50068">
    <property type="entry name" value="LDLRA_2"/>
    <property type="match status" value="2"/>
</dbReference>
<evidence type="ECO:0000256" key="4">
    <source>
        <dbReference type="ARBA" id="ARBA00022989"/>
    </source>
</evidence>
<keyword evidence="3" id="KW-0677">Repeat</keyword>
<dbReference type="EMBL" id="JAACXV010000014">
    <property type="protein sequence ID" value="KAF7287308.1"/>
    <property type="molecule type" value="Genomic_DNA"/>
</dbReference>